<comment type="caution">
    <text evidence="4">The sequence shown here is derived from an EMBL/GenBank/DDBJ whole genome shotgun (WGS) entry which is preliminary data.</text>
</comment>
<comment type="similarity">
    <text evidence="3">Belongs to the FdhD family.</text>
</comment>
<comment type="subcellular location">
    <subcellularLocation>
        <location evidence="3">Cytoplasm</location>
    </subcellularLocation>
</comment>
<dbReference type="RefSeq" id="WP_377004209.1">
    <property type="nucleotide sequence ID" value="NZ_JBHSGG010000023.1"/>
</dbReference>
<dbReference type="Pfam" id="PF02634">
    <property type="entry name" value="FdhD-NarQ"/>
    <property type="match status" value="1"/>
</dbReference>
<dbReference type="Proteomes" id="UP001595892">
    <property type="component" value="Unassembled WGS sequence"/>
</dbReference>
<dbReference type="Gene3D" id="3.10.20.10">
    <property type="match status" value="1"/>
</dbReference>
<dbReference type="PIRSF" id="PIRSF015626">
    <property type="entry name" value="FdhD"/>
    <property type="match status" value="1"/>
</dbReference>
<proteinExistence type="inferred from homology"/>
<dbReference type="InterPro" id="IPR016193">
    <property type="entry name" value="Cytidine_deaminase-like"/>
</dbReference>
<organism evidence="4 5">
    <name type="scientific">Coralloluteibacterium thermophilum</name>
    <dbReference type="NCBI Taxonomy" id="2707049"/>
    <lineage>
        <taxon>Bacteria</taxon>
        <taxon>Pseudomonadati</taxon>
        <taxon>Pseudomonadota</taxon>
        <taxon>Gammaproteobacteria</taxon>
        <taxon>Lysobacterales</taxon>
        <taxon>Lysobacteraceae</taxon>
        <taxon>Coralloluteibacterium</taxon>
    </lineage>
</organism>
<dbReference type="NCBIfam" id="TIGR00129">
    <property type="entry name" value="fdhD_narQ"/>
    <property type="match status" value="1"/>
</dbReference>
<sequence>MSSEARDLDLSMPPGSARRTVQRWRGGRRSVVDDAVAEEVPVALVFNGAPFAVMMATPADLPDFVRGFALSEGIVRSVAEVEVEAVRTLMEGIEVRARIPDAAAEALALRRRNLSGRSGCGVCGTEMLEAALRHPAPVADGPRVRPAALRRALAALRAGQSLAAATGATHAAAWAAHDGALHLLREDVGRHNALDKLVGAMAGAGSDPRAGFCVVTSRASYEMAMKAASAGIGLLAAISAPTALAIALADRCNLTLVGFAREDGHAIYTHPGRLAPDAEEDPRA</sequence>
<evidence type="ECO:0000256" key="3">
    <source>
        <dbReference type="HAMAP-Rule" id="MF_00187"/>
    </source>
</evidence>
<dbReference type="PANTHER" id="PTHR30592:SF1">
    <property type="entry name" value="SULFUR CARRIER PROTEIN FDHD"/>
    <property type="match status" value="1"/>
</dbReference>
<evidence type="ECO:0000313" key="4">
    <source>
        <dbReference type="EMBL" id="MFC4728185.1"/>
    </source>
</evidence>
<protein>
    <recommendedName>
        <fullName evidence="3">Sulfur carrier protein FdhD</fullName>
    </recommendedName>
</protein>
<evidence type="ECO:0000256" key="1">
    <source>
        <dbReference type="ARBA" id="ARBA00022490"/>
    </source>
</evidence>
<gene>
    <name evidence="3 4" type="primary">fdhD</name>
    <name evidence="4" type="ORF">ACFO3Q_08395</name>
</gene>
<reference evidence="5" key="1">
    <citation type="journal article" date="2019" name="Int. J. Syst. Evol. Microbiol.">
        <title>The Global Catalogue of Microorganisms (GCM) 10K type strain sequencing project: providing services to taxonomists for standard genome sequencing and annotation.</title>
        <authorList>
            <consortium name="The Broad Institute Genomics Platform"/>
            <consortium name="The Broad Institute Genome Sequencing Center for Infectious Disease"/>
            <person name="Wu L."/>
            <person name="Ma J."/>
        </authorList>
    </citation>
    <scope>NUCLEOTIDE SEQUENCE [LARGE SCALE GENOMIC DNA]</scope>
    <source>
        <strain evidence="5">CGMCC 1.13574</strain>
    </source>
</reference>
<dbReference type="HAMAP" id="MF_00187">
    <property type="entry name" value="FdhD"/>
    <property type="match status" value="1"/>
</dbReference>
<evidence type="ECO:0000256" key="2">
    <source>
        <dbReference type="ARBA" id="ARBA00023150"/>
    </source>
</evidence>
<evidence type="ECO:0000313" key="5">
    <source>
        <dbReference type="Proteomes" id="UP001595892"/>
    </source>
</evidence>
<dbReference type="PANTHER" id="PTHR30592">
    <property type="entry name" value="FORMATE DEHYDROGENASE"/>
    <property type="match status" value="1"/>
</dbReference>
<keyword evidence="1 3" id="KW-0963">Cytoplasm</keyword>
<dbReference type="Gene3D" id="3.40.140.10">
    <property type="entry name" value="Cytidine Deaminase, domain 2"/>
    <property type="match status" value="1"/>
</dbReference>
<dbReference type="SUPFAM" id="SSF53927">
    <property type="entry name" value="Cytidine deaminase-like"/>
    <property type="match status" value="1"/>
</dbReference>
<accession>A0ABV9NK44</accession>
<dbReference type="InterPro" id="IPR003786">
    <property type="entry name" value="FdhD"/>
</dbReference>
<dbReference type="EMBL" id="JBHSGG010000023">
    <property type="protein sequence ID" value="MFC4728185.1"/>
    <property type="molecule type" value="Genomic_DNA"/>
</dbReference>
<name>A0ABV9NK44_9GAMM</name>
<keyword evidence="5" id="KW-1185">Reference proteome</keyword>
<comment type="caution">
    <text evidence="3">Lacks conserved residue(s) required for the propagation of feature annotation.</text>
</comment>
<feature type="active site" description="Cysteine persulfide intermediate" evidence="3">
    <location>
        <position position="120"/>
    </location>
</feature>
<keyword evidence="2 3" id="KW-0501">Molybdenum cofactor biosynthesis</keyword>
<comment type="function">
    <text evidence="3">Required for formate dehydrogenase (FDH) activity. Acts as a sulfur carrier protein that transfers sulfur from IscS to the molybdenum cofactor prior to its insertion into FDH.</text>
</comment>